<evidence type="ECO:0000313" key="2">
    <source>
        <dbReference type="Proteomes" id="UP001415857"/>
    </source>
</evidence>
<comment type="caution">
    <text evidence="1">The sequence shown here is derived from an EMBL/GenBank/DDBJ whole genome shotgun (WGS) entry which is preliminary data.</text>
</comment>
<dbReference type="AlphaFoldDB" id="A0AAP0R6G1"/>
<dbReference type="EMBL" id="JBBPBK010000014">
    <property type="protein sequence ID" value="KAK9269863.1"/>
    <property type="molecule type" value="Genomic_DNA"/>
</dbReference>
<proteinExistence type="predicted"/>
<keyword evidence="2" id="KW-1185">Reference proteome</keyword>
<dbReference type="PANTHER" id="PTHR34950">
    <property type="entry name" value="OS04G0457400 PROTEIN"/>
    <property type="match status" value="1"/>
</dbReference>
<dbReference type="PANTHER" id="PTHR34950:SF8">
    <property type="entry name" value="TPX2 C-TERMINAL DOMAIN-CONTAINING PROTEIN"/>
    <property type="match status" value="1"/>
</dbReference>
<protein>
    <submittedName>
        <fullName evidence="1">Uncharacterized protein</fullName>
    </submittedName>
</protein>
<dbReference type="Proteomes" id="UP001415857">
    <property type="component" value="Unassembled WGS sequence"/>
</dbReference>
<sequence length="77" mass="8289">MASAGAGVTLAEAYVMRKLHKEKMKRMEKEEGEREVCVDGESKVPGGGCFFSMFKKIHPNDVSAVADVAGKRAETGV</sequence>
<gene>
    <name evidence="1" type="ORF">L1049_025436</name>
</gene>
<reference evidence="1 2" key="1">
    <citation type="journal article" date="2024" name="Plant J.">
        <title>Genome sequences and population genomics reveal climatic adaptation and genomic divergence between two closely related sweetgum species.</title>
        <authorList>
            <person name="Xu W.Q."/>
            <person name="Ren C.Q."/>
            <person name="Zhang X.Y."/>
            <person name="Comes H.P."/>
            <person name="Liu X.H."/>
            <person name="Li Y.G."/>
            <person name="Kettle C.J."/>
            <person name="Jalonen R."/>
            <person name="Gaisberger H."/>
            <person name="Ma Y.Z."/>
            <person name="Qiu Y.X."/>
        </authorList>
    </citation>
    <scope>NUCLEOTIDE SEQUENCE [LARGE SCALE GENOMIC DNA]</scope>
    <source>
        <strain evidence="1">Hangzhou</strain>
    </source>
</reference>
<evidence type="ECO:0000313" key="1">
    <source>
        <dbReference type="EMBL" id="KAK9269863.1"/>
    </source>
</evidence>
<name>A0AAP0R6G1_LIQFO</name>
<organism evidence="1 2">
    <name type="scientific">Liquidambar formosana</name>
    <name type="common">Formosan gum</name>
    <dbReference type="NCBI Taxonomy" id="63359"/>
    <lineage>
        <taxon>Eukaryota</taxon>
        <taxon>Viridiplantae</taxon>
        <taxon>Streptophyta</taxon>
        <taxon>Embryophyta</taxon>
        <taxon>Tracheophyta</taxon>
        <taxon>Spermatophyta</taxon>
        <taxon>Magnoliopsida</taxon>
        <taxon>eudicotyledons</taxon>
        <taxon>Gunneridae</taxon>
        <taxon>Pentapetalae</taxon>
        <taxon>Saxifragales</taxon>
        <taxon>Altingiaceae</taxon>
        <taxon>Liquidambar</taxon>
    </lineage>
</organism>
<accession>A0AAP0R6G1</accession>